<keyword evidence="1" id="KW-0812">Transmembrane</keyword>
<name>A0A2A2I536_9GAMM</name>
<dbReference type="InterPro" id="IPR048389">
    <property type="entry name" value="YciQ-like_C"/>
</dbReference>
<feature type="domain" description="Predicted membrane protein YciQ-like C-terminal" evidence="3">
    <location>
        <begin position="271"/>
        <end position="491"/>
    </location>
</feature>
<feature type="domain" description="DUF2207" evidence="2">
    <location>
        <begin position="47"/>
        <end position="170"/>
    </location>
</feature>
<sequence length="550" mass="59481">MIAMGIGAPTGGSATKMIHRFVRAGLLAIGLAAAPSVQGHDSGPEFIESFDTTLDIQEDGAMAVTHVIDVHPHGNEIRRGLFFELPDDVGPLSGFVATLGDDPIDLKFDGGAVVVAASEPLAIQETHRFVLRYRAESPWWQTSSGAARLSWTPVTDQFELAWRDAELRIEWQEAEEPPQWPVGGMVDGNAWTRSLRGPVYGEQADGTVGRVELQAKASSIGPQALRSYGTDWPWRVSLAVGLMGLIGFLHTAWRTVGRDPDPGVVSARDTAPDGLSPAATRFVDHMGFDETTFATALVSLRTRRAIELTVEDENERLLLEKRRDSSVELPPGERAMLQALFDGETRVELAPGDRRAMHAMSALKKKLGEEHRGRHFVANAVQRAWGLALGLMLVGLAIVAIVVQARDALTPDPWVIGLGVVSVVTGIVAPLVYFELFKAPTRAGAEAKRQIAGLKHYFEEDRSPVTEARHFLALLPYAVALDREAAWRDRFKGEDESGLDAESAEVLAWYREFHRRYEQIGAIVPVIAGISATSAANGAVGASGASAGGV</sequence>
<evidence type="ECO:0000313" key="4">
    <source>
        <dbReference type="EMBL" id="PAV26133.1"/>
    </source>
</evidence>
<feature type="transmembrane region" description="Helical" evidence="1">
    <location>
        <begin position="232"/>
        <end position="253"/>
    </location>
</feature>
<dbReference type="Proteomes" id="UP000218332">
    <property type="component" value="Unassembled WGS sequence"/>
</dbReference>
<accession>A0A2A2I536</accession>
<evidence type="ECO:0000259" key="2">
    <source>
        <dbReference type="Pfam" id="PF09972"/>
    </source>
</evidence>
<dbReference type="EMBL" id="NMPM01000037">
    <property type="protein sequence ID" value="PAV26133.1"/>
    <property type="molecule type" value="Genomic_DNA"/>
</dbReference>
<dbReference type="AlphaFoldDB" id="A0A2A2I536"/>
<comment type="caution">
    <text evidence="4">The sequence shown here is derived from an EMBL/GenBank/DDBJ whole genome shotgun (WGS) entry which is preliminary data.</text>
</comment>
<evidence type="ECO:0000256" key="1">
    <source>
        <dbReference type="SAM" id="Phobius"/>
    </source>
</evidence>
<dbReference type="InterPro" id="IPR018702">
    <property type="entry name" value="DUF2207"/>
</dbReference>
<dbReference type="Pfam" id="PF09972">
    <property type="entry name" value="DUF2207"/>
    <property type="match status" value="1"/>
</dbReference>
<dbReference type="Pfam" id="PF20990">
    <property type="entry name" value="DUF2207_C"/>
    <property type="match status" value="1"/>
</dbReference>
<feature type="transmembrane region" description="Helical" evidence="1">
    <location>
        <begin position="414"/>
        <end position="434"/>
    </location>
</feature>
<organism evidence="4 5">
    <name type="scientific">Tamilnaduibacter salinus</name>
    <dbReference type="NCBI Taxonomy" id="1484056"/>
    <lineage>
        <taxon>Bacteria</taxon>
        <taxon>Pseudomonadati</taxon>
        <taxon>Pseudomonadota</taxon>
        <taxon>Gammaproteobacteria</taxon>
        <taxon>Pseudomonadales</taxon>
        <taxon>Marinobacteraceae</taxon>
        <taxon>Tamilnaduibacter</taxon>
    </lineage>
</organism>
<evidence type="ECO:0000259" key="3">
    <source>
        <dbReference type="Pfam" id="PF20990"/>
    </source>
</evidence>
<evidence type="ECO:0000313" key="5">
    <source>
        <dbReference type="Proteomes" id="UP000218332"/>
    </source>
</evidence>
<keyword evidence="5" id="KW-1185">Reference proteome</keyword>
<reference evidence="4 5" key="1">
    <citation type="submission" date="2017-07" db="EMBL/GenBank/DDBJ databases">
        <title>Tamlnaduibacter salinus (Mi-7) genome sequencing.</title>
        <authorList>
            <person name="Verma A."/>
            <person name="Krishnamurthi S."/>
        </authorList>
    </citation>
    <scope>NUCLEOTIDE SEQUENCE [LARGE SCALE GENOMIC DNA]</scope>
    <source>
        <strain evidence="4 5">Mi-7</strain>
    </source>
</reference>
<feature type="transmembrane region" description="Helical" evidence="1">
    <location>
        <begin position="384"/>
        <end position="402"/>
    </location>
</feature>
<keyword evidence="1" id="KW-0472">Membrane</keyword>
<gene>
    <name evidence="4" type="ORF">CF392_07535</name>
</gene>
<proteinExistence type="predicted"/>
<protein>
    <submittedName>
        <fullName evidence="4">Uncharacterized protein</fullName>
    </submittedName>
</protein>
<keyword evidence="1" id="KW-1133">Transmembrane helix</keyword>